<accession>A0AAW1BRB6</accession>
<evidence type="ECO:0000313" key="3">
    <source>
        <dbReference type="Proteomes" id="UP001474421"/>
    </source>
</evidence>
<evidence type="ECO:0000256" key="1">
    <source>
        <dbReference type="SAM" id="MobiDB-lite"/>
    </source>
</evidence>
<evidence type="ECO:0000313" key="2">
    <source>
        <dbReference type="EMBL" id="KAK9404911.1"/>
    </source>
</evidence>
<feature type="compositionally biased region" description="Acidic residues" evidence="1">
    <location>
        <begin position="27"/>
        <end position="42"/>
    </location>
</feature>
<feature type="region of interest" description="Disordered" evidence="1">
    <location>
        <begin position="1"/>
        <end position="62"/>
    </location>
</feature>
<keyword evidence="2" id="KW-0176">Collagen</keyword>
<dbReference type="Proteomes" id="UP001474421">
    <property type="component" value="Unassembled WGS sequence"/>
</dbReference>
<name>A0AAW1BRB6_CROAD</name>
<dbReference type="GO" id="GO:0005581">
    <property type="term" value="C:collagen trimer"/>
    <property type="evidence" value="ECO:0007669"/>
    <property type="project" value="UniProtKB-KW"/>
</dbReference>
<gene>
    <name evidence="2" type="ORF">NXF25_009738</name>
</gene>
<dbReference type="Gene3D" id="2.60.120.200">
    <property type="match status" value="1"/>
</dbReference>
<organism evidence="2 3">
    <name type="scientific">Crotalus adamanteus</name>
    <name type="common">Eastern diamondback rattlesnake</name>
    <dbReference type="NCBI Taxonomy" id="8729"/>
    <lineage>
        <taxon>Eukaryota</taxon>
        <taxon>Metazoa</taxon>
        <taxon>Chordata</taxon>
        <taxon>Craniata</taxon>
        <taxon>Vertebrata</taxon>
        <taxon>Euteleostomi</taxon>
        <taxon>Lepidosauria</taxon>
        <taxon>Squamata</taxon>
        <taxon>Bifurcata</taxon>
        <taxon>Unidentata</taxon>
        <taxon>Episquamata</taxon>
        <taxon>Toxicofera</taxon>
        <taxon>Serpentes</taxon>
        <taxon>Colubroidea</taxon>
        <taxon>Viperidae</taxon>
        <taxon>Crotalinae</taxon>
        <taxon>Crotalus</taxon>
    </lineage>
</organism>
<protein>
    <submittedName>
        <fullName evidence="2">Collagen alpha-1XX chain</fullName>
    </submittedName>
</protein>
<proteinExistence type="predicted"/>
<dbReference type="AlphaFoldDB" id="A0AAW1BRB6"/>
<reference evidence="2 3" key="1">
    <citation type="journal article" date="2024" name="Proc. Natl. Acad. Sci. U.S.A.">
        <title>The genetic regulatory architecture and epigenomic basis for age-related changes in rattlesnake venom.</title>
        <authorList>
            <person name="Hogan M.P."/>
            <person name="Holding M.L."/>
            <person name="Nystrom G.S."/>
            <person name="Colston T.J."/>
            <person name="Bartlett D.A."/>
            <person name="Mason A.J."/>
            <person name="Ellsworth S.A."/>
            <person name="Rautsaw R.M."/>
            <person name="Lawrence K.C."/>
            <person name="Strickland J.L."/>
            <person name="He B."/>
            <person name="Fraser P."/>
            <person name="Margres M.J."/>
            <person name="Gilbert D.M."/>
            <person name="Gibbs H.L."/>
            <person name="Parkinson C.L."/>
            <person name="Rokyta D.R."/>
        </authorList>
    </citation>
    <scope>NUCLEOTIDE SEQUENCE [LARGE SCALE GENOMIC DNA]</scope>
    <source>
        <strain evidence="2">DRR0105</strain>
    </source>
</reference>
<dbReference type="EMBL" id="JAOTOJ010000003">
    <property type="protein sequence ID" value="KAK9404911.1"/>
    <property type="molecule type" value="Genomic_DNA"/>
</dbReference>
<comment type="caution">
    <text evidence="2">The sequence shown here is derived from an EMBL/GenBank/DDBJ whole genome shotgun (WGS) entry which is preliminary data.</text>
</comment>
<keyword evidence="3" id="KW-1185">Reference proteome</keyword>
<sequence>MRIVMVGNQSDPSQNKRRNRIWRREEEIVEEEEQEEEEEEEKEGGGGRRKKEKKKEEEEEEVAIVDVLQLQSLQIVCSTSWPEEDRCCEIPASRDEEACPSLLPSCTCTSGIPGFPGPPGPPVNAAFSNTLQEGK</sequence>